<protein>
    <submittedName>
        <fullName evidence="1">Uncharacterized protein</fullName>
    </submittedName>
</protein>
<dbReference type="EMBL" id="JBGNUJ010000004">
    <property type="protein sequence ID" value="KAL3959734.1"/>
    <property type="molecule type" value="Genomic_DNA"/>
</dbReference>
<dbReference type="Proteomes" id="UP001638806">
    <property type="component" value="Unassembled WGS sequence"/>
</dbReference>
<keyword evidence="2" id="KW-1185">Reference proteome</keyword>
<evidence type="ECO:0000313" key="1">
    <source>
        <dbReference type="EMBL" id="KAL3959734.1"/>
    </source>
</evidence>
<organism evidence="1 2">
    <name type="scientific">Purpureocillium lilacinum</name>
    <name type="common">Paecilomyces lilacinus</name>
    <dbReference type="NCBI Taxonomy" id="33203"/>
    <lineage>
        <taxon>Eukaryota</taxon>
        <taxon>Fungi</taxon>
        <taxon>Dikarya</taxon>
        <taxon>Ascomycota</taxon>
        <taxon>Pezizomycotina</taxon>
        <taxon>Sordariomycetes</taxon>
        <taxon>Hypocreomycetidae</taxon>
        <taxon>Hypocreales</taxon>
        <taxon>Ophiocordycipitaceae</taxon>
        <taxon>Purpureocillium</taxon>
    </lineage>
</organism>
<accession>A0ACC4DTS5</accession>
<evidence type="ECO:0000313" key="2">
    <source>
        <dbReference type="Proteomes" id="UP001638806"/>
    </source>
</evidence>
<gene>
    <name evidence="1" type="ORF">ACCO45_004851</name>
</gene>
<comment type="caution">
    <text evidence="1">The sequence shown here is derived from an EMBL/GenBank/DDBJ whole genome shotgun (WGS) entry which is preliminary data.</text>
</comment>
<name>A0ACC4DTS5_PURLI</name>
<proteinExistence type="predicted"/>
<reference evidence="1" key="1">
    <citation type="submission" date="2024-12" db="EMBL/GenBank/DDBJ databases">
        <title>Comparative genomics and development of molecular markers within Purpureocillium lilacinum and among Purpureocillium species.</title>
        <authorList>
            <person name="Yeh Z.-Y."/>
            <person name="Ni N.-T."/>
            <person name="Lo P.-H."/>
            <person name="Mushyakhwo K."/>
            <person name="Lin C.-F."/>
            <person name="Nai Y.-S."/>
        </authorList>
    </citation>
    <scope>NUCLEOTIDE SEQUENCE</scope>
    <source>
        <strain evidence="1">NCHU-NPUST-175</strain>
    </source>
</reference>
<sequence length="408" mass="44215">MAPFLYYGDGDQQPVRAGCKMTEKGDRFPAANNDGIGQRGDIQQFLGSAARARMTGRTGRRCRVHGVPVHVPTEMLSGAGDFWCLVGKNAQQVLHLLVDERPSYLGHAMGKLGLLRRRVGILGASEGGSRRSDVEITHAPTFPSCDAMPSFRPFQKGASVDAGPARLWALLSLSAAFDGHLGREGGGAARSWEWKFRSPWALIHWRADTTGCSSITRARLDKASDALQGDRAGLRSGASRRVWIWTRWAGSLLYGYGSFPAVGNKRDRDGFNTTHARHACRPGTNGDLQRQLQDGAVTVRSSNSVERWETCPCLFVVRVAPCIDDIIVAVVGDGTRSYCTAPHSPAQARQVSVFGSERMGPLAPAAGWRAGSWCPVDNLHWKKQFHGGREPASAALGTEYKVPPGKAL</sequence>